<keyword evidence="7" id="KW-0472">Membrane</keyword>
<dbReference type="InterPro" id="IPR041193">
    <property type="entry name" value="CysA_C"/>
</dbReference>
<sequence length="358" mass="40459">MSIKIENLEKHFGSFHALKNINLQFKQNQLTALLGPSGCGKTTLLRIIAGLEFADSGKILFEHRDVTDLSAKDRGVGFVFQHYALFQNMTVYDNVAFGLRVKPRKERPSKEEIQQKVTALLKLVKLDWLANAYPNQLSGGQRQRIALARSLAVQPKVLLLDEPFGALDAQVRKELRRWLRDLHQELNVTSIFVTHDQDEALDVSDRIVVMNQGQIEQIDEPNQIYHAPQTPFVTQFVGDVNIFHGHIDEGNLVIGEFSHKIDPATNTTQPVNNQSATAYIRPYELTISRHADNALATGKITHINAIGFIVRIEIESAQSDQPIEVILTKAAYSQSQYKVNEQIYLVPDKLNLFQQMNI</sequence>
<keyword evidence="5" id="KW-1278">Translocase</keyword>
<dbReference type="InterPro" id="IPR024765">
    <property type="entry name" value="TOBE-like"/>
</dbReference>
<dbReference type="RefSeq" id="WP_090653853.1">
    <property type="nucleotide sequence ID" value="NZ_CP015031.1"/>
</dbReference>
<comment type="caution">
    <text evidence="9">The sequence shown here is derived from an EMBL/GenBank/DDBJ whole genome shotgun (WGS) entry which is preliminary data.</text>
</comment>
<dbReference type="Pfam" id="PF12857">
    <property type="entry name" value="TOBE_3"/>
    <property type="match status" value="1"/>
</dbReference>
<dbReference type="InterPro" id="IPR003593">
    <property type="entry name" value="AAA+_ATPase"/>
</dbReference>
<keyword evidence="2" id="KW-1003">Cell membrane</keyword>
<dbReference type="CDD" id="cd03296">
    <property type="entry name" value="ABC_CysA_sulfate_importer"/>
    <property type="match status" value="1"/>
</dbReference>
<keyword evidence="1" id="KW-0813">Transport</keyword>
<dbReference type="InterPro" id="IPR017871">
    <property type="entry name" value="ABC_transporter-like_CS"/>
</dbReference>
<gene>
    <name evidence="9" type="ORF">SAMN02910354_00262</name>
</gene>
<dbReference type="SUPFAM" id="SSF52540">
    <property type="entry name" value="P-loop containing nucleoside triphosphate hydrolases"/>
    <property type="match status" value="1"/>
</dbReference>
<dbReference type="InterPro" id="IPR050093">
    <property type="entry name" value="ABC_SmlMolc_Importer"/>
</dbReference>
<proteinExistence type="predicted"/>
<name>A0A1G5AG44_9PAST</name>
<reference evidence="9 10" key="1">
    <citation type="submission" date="2016-10" db="EMBL/GenBank/DDBJ databases">
        <authorList>
            <person name="Varghese N."/>
            <person name="Submissions S."/>
        </authorList>
    </citation>
    <scope>NUCLEOTIDE SEQUENCE [LARGE SCALE GENOMIC DNA]</scope>
    <source>
        <strain evidence="9 10">DSM 22022</strain>
    </source>
</reference>
<dbReference type="Pfam" id="PF00005">
    <property type="entry name" value="ABC_tran"/>
    <property type="match status" value="1"/>
</dbReference>
<dbReference type="PANTHER" id="PTHR42781">
    <property type="entry name" value="SPERMIDINE/PUTRESCINE IMPORT ATP-BINDING PROTEIN POTA"/>
    <property type="match status" value="1"/>
</dbReference>
<dbReference type="InterPro" id="IPR005666">
    <property type="entry name" value="Sulph_transpt1"/>
</dbReference>
<dbReference type="SMART" id="SM00382">
    <property type="entry name" value="AAA"/>
    <property type="match status" value="1"/>
</dbReference>
<dbReference type="Gene3D" id="3.40.50.300">
    <property type="entry name" value="P-loop containing nucleotide triphosphate hydrolases"/>
    <property type="match status" value="1"/>
</dbReference>
<evidence type="ECO:0000256" key="7">
    <source>
        <dbReference type="ARBA" id="ARBA00023136"/>
    </source>
</evidence>
<dbReference type="NCBIfam" id="TIGR00968">
    <property type="entry name" value="3a0106s01"/>
    <property type="match status" value="1"/>
</dbReference>
<keyword evidence="10" id="KW-1185">Reference proteome</keyword>
<evidence type="ECO:0000256" key="6">
    <source>
        <dbReference type="ARBA" id="ARBA00023032"/>
    </source>
</evidence>
<keyword evidence="6" id="KW-0764">Sulfate transport</keyword>
<evidence type="ECO:0000256" key="5">
    <source>
        <dbReference type="ARBA" id="ARBA00022967"/>
    </source>
</evidence>
<protein>
    <submittedName>
        <fullName evidence="9">Sulfate transport system ATP-binding protein</fullName>
    </submittedName>
</protein>
<dbReference type="GO" id="GO:0005524">
    <property type="term" value="F:ATP binding"/>
    <property type="evidence" value="ECO:0007669"/>
    <property type="project" value="UniProtKB-KW"/>
</dbReference>
<dbReference type="EMBL" id="FMUQ01000002">
    <property type="protein sequence ID" value="SCX76868.1"/>
    <property type="molecule type" value="Genomic_DNA"/>
</dbReference>
<organism evidence="9 10">
    <name type="scientific">Basfia succiniciproducens</name>
    <dbReference type="NCBI Taxonomy" id="653940"/>
    <lineage>
        <taxon>Bacteria</taxon>
        <taxon>Pseudomonadati</taxon>
        <taxon>Pseudomonadota</taxon>
        <taxon>Gammaproteobacteria</taxon>
        <taxon>Pasteurellales</taxon>
        <taxon>Pasteurellaceae</taxon>
        <taxon>Basfia</taxon>
    </lineage>
</organism>
<dbReference type="PROSITE" id="PS50893">
    <property type="entry name" value="ABC_TRANSPORTER_2"/>
    <property type="match status" value="1"/>
</dbReference>
<evidence type="ECO:0000259" key="8">
    <source>
        <dbReference type="PROSITE" id="PS50893"/>
    </source>
</evidence>
<evidence type="ECO:0000313" key="9">
    <source>
        <dbReference type="EMBL" id="SCX76868.1"/>
    </source>
</evidence>
<dbReference type="PANTHER" id="PTHR42781:SF4">
    <property type="entry name" value="SPERMIDINE_PUTRESCINE IMPORT ATP-BINDING PROTEIN POTA"/>
    <property type="match status" value="1"/>
</dbReference>
<dbReference type="InterPro" id="IPR003439">
    <property type="entry name" value="ABC_transporter-like_ATP-bd"/>
</dbReference>
<dbReference type="InterPro" id="IPR008995">
    <property type="entry name" value="Mo/tungstate-bd_C_term_dom"/>
</dbReference>
<evidence type="ECO:0000256" key="4">
    <source>
        <dbReference type="ARBA" id="ARBA00022840"/>
    </source>
</evidence>
<evidence type="ECO:0000256" key="3">
    <source>
        <dbReference type="ARBA" id="ARBA00022741"/>
    </source>
</evidence>
<dbReference type="InterPro" id="IPR027417">
    <property type="entry name" value="P-loop_NTPase"/>
</dbReference>
<dbReference type="SUPFAM" id="SSF50331">
    <property type="entry name" value="MOP-like"/>
    <property type="match status" value="1"/>
</dbReference>
<dbReference type="PROSITE" id="PS00211">
    <property type="entry name" value="ABC_TRANSPORTER_1"/>
    <property type="match status" value="1"/>
</dbReference>
<evidence type="ECO:0000256" key="2">
    <source>
        <dbReference type="ARBA" id="ARBA00022475"/>
    </source>
</evidence>
<dbReference type="Pfam" id="PF17850">
    <property type="entry name" value="CysA_C_terminal"/>
    <property type="match status" value="1"/>
</dbReference>
<feature type="domain" description="ABC transporter" evidence="8">
    <location>
        <begin position="3"/>
        <end position="237"/>
    </location>
</feature>
<keyword evidence="3" id="KW-0547">Nucleotide-binding</keyword>
<evidence type="ECO:0000256" key="1">
    <source>
        <dbReference type="ARBA" id="ARBA00022448"/>
    </source>
</evidence>
<dbReference type="Proteomes" id="UP000199588">
    <property type="component" value="Unassembled WGS sequence"/>
</dbReference>
<keyword evidence="4 9" id="KW-0067">ATP-binding</keyword>
<accession>A0A1G5AG44</accession>
<evidence type="ECO:0000313" key="10">
    <source>
        <dbReference type="Proteomes" id="UP000199588"/>
    </source>
</evidence>